<name>A0A1A9W4E1_9MUSC</name>
<feature type="chain" id="PRO_5008399953" description="Bee-milk protein" evidence="5">
    <location>
        <begin position="22"/>
        <end position="326"/>
    </location>
</feature>
<comment type="subcellular location">
    <subcellularLocation>
        <location evidence="1">Secreted</location>
    </subcellularLocation>
</comment>
<dbReference type="GO" id="GO:0005576">
    <property type="term" value="C:extracellular region"/>
    <property type="evidence" value="ECO:0007669"/>
    <property type="project" value="UniProtKB-SubCell"/>
</dbReference>
<feature type="signal peptide" evidence="5">
    <location>
        <begin position="1"/>
        <end position="21"/>
    </location>
</feature>
<sequence>MFKHNYAAVLLTALFIFFTSSEQWLLSRCGLNEPYHVLHLSTHHNYVYLSIETKSNTFPTLIETQWSTKCGPFPAPKVFPHRSLHNNNHHCKNCRLIQQARWSQVDNFQRLWVMDFGWSDKQSNCLPKLLAFDFVRRNLEMLRIDCIEFIKITPQQLLDIKLGPAAGKRGMEQFIYFIVAKDPHLVAYDIVEQKWFRYPLLSKKYEDIAVNLPVKPRSVAFNGQTEILIADEDDKLYVSNSSSIGNAVLQLKLLGTLLGPAKDLLVNRNNIIYAIPGFGAIVRCPRKYNITAEDNEIVYLTTRNIKQIFFGLKGSIFFLTNHWQVD</sequence>
<dbReference type="InterPro" id="IPR011042">
    <property type="entry name" value="6-blade_b-propeller_TolB-like"/>
</dbReference>
<protein>
    <recommendedName>
        <fullName evidence="8">Bee-milk protein</fullName>
    </recommendedName>
</protein>
<dbReference type="Gene3D" id="2.120.10.30">
    <property type="entry name" value="TolB, C-terminal domain"/>
    <property type="match status" value="1"/>
</dbReference>
<dbReference type="EnsemblMetazoa" id="GBRI005856-RA">
    <property type="protein sequence ID" value="GBRI005856-PA"/>
    <property type="gene ID" value="GBRI005856"/>
</dbReference>
<evidence type="ECO:0000256" key="2">
    <source>
        <dbReference type="ARBA" id="ARBA00009127"/>
    </source>
</evidence>
<evidence type="ECO:0000256" key="5">
    <source>
        <dbReference type="SAM" id="SignalP"/>
    </source>
</evidence>
<dbReference type="VEuPathDB" id="VectorBase:GBRI005856"/>
<evidence type="ECO:0000313" key="6">
    <source>
        <dbReference type="EnsemblMetazoa" id="GBRI005856-PA"/>
    </source>
</evidence>
<reference evidence="6" key="2">
    <citation type="submission" date="2020-05" db="UniProtKB">
        <authorList>
            <consortium name="EnsemblMetazoa"/>
        </authorList>
    </citation>
    <scope>IDENTIFICATION</scope>
    <source>
        <strain evidence="6">IAEA</strain>
    </source>
</reference>
<evidence type="ECO:0000256" key="1">
    <source>
        <dbReference type="ARBA" id="ARBA00004613"/>
    </source>
</evidence>
<keyword evidence="3" id="KW-0964">Secreted</keyword>
<comment type="similarity">
    <text evidence="2">Belongs to the major royal jelly protein family.</text>
</comment>
<evidence type="ECO:0000256" key="4">
    <source>
        <dbReference type="ARBA" id="ARBA00022729"/>
    </source>
</evidence>
<evidence type="ECO:0000313" key="7">
    <source>
        <dbReference type="Proteomes" id="UP000091820"/>
    </source>
</evidence>
<dbReference type="Proteomes" id="UP000091820">
    <property type="component" value="Unassembled WGS sequence"/>
</dbReference>
<dbReference type="InterPro" id="IPR017996">
    <property type="entry name" value="MRJP/yellow-related"/>
</dbReference>
<keyword evidence="7" id="KW-1185">Reference proteome</keyword>
<dbReference type="Pfam" id="PF03022">
    <property type="entry name" value="MRJP"/>
    <property type="match status" value="1"/>
</dbReference>
<proteinExistence type="inferred from homology"/>
<reference evidence="7" key="1">
    <citation type="submission" date="2014-03" db="EMBL/GenBank/DDBJ databases">
        <authorList>
            <person name="Aksoy S."/>
            <person name="Warren W."/>
            <person name="Wilson R.K."/>
        </authorList>
    </citation>
    <scope>NUCLEOTIDE SEQUENCE [LARGE SCALE GENOMIC DNA]</scope>
    <source>
        <strain evidence="7">IAEA</strain>
    </source>
</reference>
<accession>A0A1A9W4E1</accession>
<dbReference type="AlphaFoldDB" id="A0A1A9W4E1"/>
<evidence type="ECO:0008006" key="8">
    <source>
        <dbReference type="Google" id="ProtNLM"/>
    </source>
</evidence>
<keyword evidence="4 5" id="KW-0732">Signal</keyword>
<organism evidence="6 7">
    <name type="scientific">Glossina brevipalpis</name>
    <dbReference type="NCBI Taxonomy" id="37001"/>
    <lineage>
        <taxon>Eukaryota</taxon>
        <taxon>Metazoa</taxon>
        <taxon>Ecdysozoa</taxon>
        <taxon>Arthropoda</taxon>
        <taxon>Hexapoda</taxon>
        <taxon>Insecta</taxon>
        <taxon>Pterygota</taxon>
        <taxon>Neoptera</taxon>
        <taxon>Endopterygota</taxon>
        <taxon>Diptera</taxon>
        <taxon>Brachycera</taxon>
        <taxon>Muscomorpha</taxon>
        <taxon>Hippoboscoidea</taxon>
        <taxon>Glossinidae</taxon>
        <taxon>Glossina</taxon>
    </lineage>
</organism>
<evidence type="ECO:0000256" key="3">
    <source>
        <dbReference type="ARBA" id="ARBA00022525"/>
    </source>
</evidence>